<proteinExistence type="predicted"/>
<comment type="caution">
    <text evidence="1">The sequence shown here is derived from an EMBL/GenBank/DDBJ whole genome shotgun (WGS) entry which is preliminary data.</text>
</comment>
<organism evidence="1 2">
    <name type="scientific">Acropora cervicornis</name>
    <name type="common">Staghorn coral</name>
    <dbReference type="NCBI Taxonomy" id="6130"/>
    <lineage>
        <taxon>Eukaryota</taxon>
        <taxon>Metazoa</taxon>
        <taxon>Cnidaria</taxon>
        <taxon>Anthozoa</taxon>
        <taxon>Hexacorallia</taxon>
        <taxon>Scleractinia</taxon>
        <taxon>Astrocoeniina</taxon>
        <taxon>Acroporidae</taxon>
        <taxon>Acropora</taxon>
    </lineage>
</organism>
<keyword evidence="2" id="KW-1185">Reference proteome</keyword>
<reference evidence="1" key="1">
    <citation type="journal article" date="2023" name="G3 (Bethesda)">
        <title>Whole genome assembly and annotation of the endangered Caribbean coral Acropora cervicornis.</title>
        <authorList>
            <person name="Selwyn J.D."/>
            <person name="Vollmer S.V."/>
        </authorList>
    </citation>
    <scope>NUCLEOTIDE SEQUENCE</scope>
    <source>
        <strain evidence="1">K2</strain>
    </source>
</reference>
<dbReference type="AlphaFoldDB" id="A0AAD9PXC6"/>
<protein>
    <submittedName>
        <fullName evidence="1">Uncharacterized protein</fullName>
    </submittedName>
</protein>
<accession>A0AAD9PXC6</accession>
<reference evidence="1" key="2">
    <citation type="journal article" date="2023" name="Science">
        <title>Genomic signatures of disease resistance in endangered staghorn corals.</title>
        <authorList>
            <person name="Vollmer S.V."/>
            <person name="Selwyn J.D."/>
            <person name="Despard B.A."/>
            <person name="Roesel C.L."/>
        </authorList>
    </citation>
    <scope>NUCLEOTIDE SEQUENCE</scope>
    <source>
        <strain evidence="1">K2</strain>
    </source>
</reference>
<gene>
    <name evidence="1" type="ORF">P5673_028578</name>
</gene>
<dbReference type="PANTHER" id="PTHR46177">
    <property type="entry name" value="INTEGRASE CATALYTIC DOMAIN-CONTAINING PROTEIN"/>
    <property type="match status" value="1"/>
</dbReference>
<evidence type="ECO:0000313" key="2">
    <source>
        <dbReference type="Proteomes" id="UP001249851"/>
    </source>
</evidence>
<dbReference type="PANTHER" id="PTHR46177:SF1">
    <property type="entry name" value="INTEGRASE CATALYTIC DOMAIN-CONTAINING PROTEIN"/>
    <property type="match status" value="1"/>
</dbReference>
<evidence type="ECO:0000313" key="1">
    <source>
        <dbReference type="EMBL" id="KAK2550708.1"/>
    </source>
</evidence>
<name>A0AAD9PXC6_ACRCE</name>
<dbReference type="Proteomes" id="UP001249851">
    <property type="component" value="Unassembled WGS sequence"/>
</dbReference>
<dbReference type="EMBL" id="JARQWQ010000107">
    <property type="protein sequence ID" value="KAK2550708.1"/>
    <property type="molecule type" value="Genomic_DNA"/>
</dbReference>
<sequence length="178" mass="20585">MADGRLATWVHDDKLKEAMSRYVQQSLSLQRSEILDFLAGVFPQYPWSIWSLDRRLHHVEIYYNSNRVGIDDVVQAVENELKGSALYGCMDTASRKLLWLKVWITNFDPQLIGRWYLEHLLQTKVISALIRVDKGTETGTMATIHSFVRLHHGDMDPHDTVVYGLSTSNHICNNDQHY</sequence>